<dbReference type="CDD" id="cd00397">
    <property type="entry name" value="DNA_BRE_C"/>
    <property type="match status" value="1"/>
</dbReference>
<dbReference type="GO" id="GO:0015074">
    <property type="term" value="P:DNA integration"/>
    <property type="evidence" value="ECO:0007669"/>
    <property type="project" value="InterPro"/>
</dbReference>
<reference evidence="4" key="1">
    <citation type="submission" date="2021-06" db="EMBL/GenBank/DDBJ databases">
        <authorList>
            <person name="Kallberg Y."/>
            <person name="Tangrot J."/>
            <person name="Rosling A."/>
        </authorList>
    </citation>
    <scope>NUCLEOTIDE SEQUENCE</scope>
    <source>
        <strain evidence="4">MT106</strain>
    </source>
</reference>
<evidence type="ECO:0000313" key="5">
    <source>
        <dbReference type="Proteomes" id="UP000789831"/>
    </source>
</evidence>
<feature type="domain" description="Tyr recombinase" evidence="3">
    <location>
        <begin position="1"/>
        <end position="122"/>
    </location>
</feature>
<keyword evidence="2" id="KW-0175">Coiled coil</keyword>
<comment type="caution">
    <text evidence="4">The sequence shown here is derived from an EMBL/GenBank/DDBJ whole genome shotgun (WGS) entry which is preliminary data.</text>
</comment>
<dbReference type="OrthoDB" id="10531308at2759"/>
<dbReference type="PROSITE" id="PS51898">
    <property type="entry name" value="TYR_RECOMBINASE"/>
    <property type="match status" value="1"/>
</dbReference>
<evidence type="ECO:0000259" key="3">
    <source>
        <dbReference type="PROSITE" id="PS51898"/>
    </source>
</evidence>
<proteinExistence type="predicted"/>
<organism evidence="4 5">
    <name type="scientific">Ambispora gerdemannii</name>
    <dbReference type="NCBI Taxonomy" id="144530"/>
    <lineage>
        <taxon>Eukaryota</taxon>
        <taxon>Fungi</taxon>
        <taxon>Fungi incertae sedis</taxon>
        <taxon>Mucoromycota</taxon>
        <taxon>Glomeromycotina</taxon>
        <taxon>Glomeromycetes</taxon>
        <taxon>Archaeosporales</taxon>
        <taxon>Ambisporaceae</taxon>
        <taxon>Ambispora</taxon>
    </lineage>
</organism>
<dbReference type="Gene3D" id="1.10.443.10">
    <property type="entry name" value="Intergrase catalytic core"/>
    <property type="match status" value="1"/>
</dbReference>
<gene>
    <name evidence="4" type="ORF">AGERDE_LOCUS1667</name>
</gene>
<evidence type="ECO:0000256" key="1">
    <source>
        <dbReference type="ARBA" id="ARBA00023172"/>
    </source>
</evidence>
<dbReference type="GO" id="GO:0003677">
    <property type="term" value="F:DNA binding"/>
    <property type="evidence" value="ECO:0007669"/>
    <property type="project" value="InterPro"/>
</dbReference>
<sequence>MFPTQQLLEKVSKEIQNIPNKRKESKRGIHYGLFLLGYKSGLRISEAAKKKGWFTSQKELSELGISESIELSPHTLRRSFATYQAESGMPLPILQKLLGHSSIRTTALYWRNIYGDNKGDTDAPNILAGKKIPKNPESVFIEQESVISPQKPIQQDNSLSAPNLSKKLPQLVNAIPPKSQEKFLLANTNKKNDQLQTSQQLILIPNQREKITKTELILLAKIKNLEQQLVQIQTENKSLKSENRHLKILIQQNQLKTEAKIIQPLS</sequence>
<dbReference type="GO" id="GO:0006310">
    <property type="term" value="P:DNA recombination"/>
    <property type="evidence" value="ECO:0007669"/>
    <property type="project" value="UniProtKB-KW"/>
</dbReference>
<dbReference type="AlphaFoldDB" id="A0A9N8VIU4"/>
<keyword evidence="1" id="KW-0233">DNA recombination</keyword>
<keyword evidence="5" id="KW-1185">Reference proteome</keyword>
<dbReference type="Pfam" id="PF00589">
    <property type="entry name" value="Phage_integrase"/>
    <property type="match status" value="1"/>
</dbReference>
<evidence type="ECO:0000313" key="4">
    <source>
        <dbReference type="EMBL" id="CAG8449929.1"/>
    </source>
</evidence>
<dbReference type="EMBL" id="CAJVPL010000119">
    <property type="protein sequence ID" value="CAG8449929.1"/>
    <property type="molecule type" value="Genomic_DNA"/>
</dbReference>
<feature type="coiled-coil region" evidence="2">
    <location>
        <begin position="215"/>
        <end position="242"/>
    </location>
</feature>
<dbReference type="InterPro" id="IPR013762">
    <property type="entry name" value="Integrase-like_cat_sf"/>
</dbReference>
<dbReference type="Proteomes" id="UP000789831">
    <property type="component" value="Unassembled WGS sequence"/>
</dbReference>
<name>A0A9N8VIU4_9GLOM</name>
<dbReference type="InterPro" id="IPR011010">
    <property type="entry name" value="DNA_brk_join_enz"/>
</dbReference>
<dbReference type="InterPro" id="IPR002104">
    <property type="entry name" value="Integrase_catalytic"/>
</dbReference>
<evidence type="ECO:0000256" key="2">
    <source>
        <dbReference type="SAM" id="Coils"/>
    </source>
</evidence>
<accession>A0A9N8VIU4</accession>
<dbReference type="SUPFAM" id="SSF56349">
    <property type="entry name" value="DNA breaking-rejoining enzymes"/>
    <property type="match status" value="1"/>
</dbReference>
<protein>
    <submittedName>
        <fullName evidence="4">9090_t:CDS:1</fullName>
    </submittedName>
</protein>